<dbReference type="GO" id="GO:0051301">
    <property type="term" value="P:cell division"/>
    <property type="evidence" value="ECO:0007669"/>
    <property type="project" value="UniProtKB-KW"/>
</dbReference>
<keyword evidence="13" id="KW-1185">Reference proteome</keyword>
<feature type="region of interest" description="Disordered" evidence="10">
    <location>
        <begin position="267"/>
        <end position="355"/>
    </location>
</feature>
<evidence type="ECO:0000256" key="1">
    <source>
        <dbReference type="ARBA" id="ARBA00005417"/>
    </source>
</evidence>
<evidence type="ECO:0000256" key="7">
    <source>
        <dbReference type="ARBA" id="ARBA00023136"/>
    </source>
</evidence>
<dbReference type="Proteomes" id="UP000598426">
    <property type="component" value="Unassembled WGS sequence"/>
</dbReference>
<comment type="caution">
    <text evidence="12">The sequence shown here is derived from an EMBL/GenBank/DDBJ whole genome shotgun (WGS) entry which is preliminary data.</text>
</comment>
<keyword evidence="6 9" id="KW-0067">ATP-binding</keyword>
<dbReference type="InterPro" id="IPR003593">
    <property type="entry name" value="AAA+_ATPase"/>
</dbReference>
<keyword evidence="7 9" id="KW-0472">Membrane</keyword>
<comment type="subunit">
    <text evidence="9">Homodimer. Forms a membrane-associated complex with FtsX.</text>
</comment>
<keyword evidence="4 9" id="KW-0132">Cell division</keyword>
<dbReference type="InterPro" id="IPR005286">
    <property type="entry name" value="Cell_div_FtsE"/>
</dbReference>
<dbReference type="Gene3D" id="3.40.50.300">
    <property type="entry name" value="P-loop containing nucleotide triphosphate hydrolases"/>
    <property type="match status" value="1"/>
</dbReference>
<dbReference type="PROSITE" id="PS00211">
    <property type="entry name" value="ABC_TRANSPORTER_1"/>
    <property type="match status" value="1"/>
</dbReference>
<dbReference type="InterPro" id="IPR003439">
    <property type="entry name" value="ABC_transporter-like_ATP-bd"/>
</dbReference>
<keyword evidence="5 9" id="KW-0547">Nucleotide-binding</keyword>
<evidence type="ECO:0000256" key="2">
    <source>
        <dbReference type="ARBA" id="ARBA00020019"/>
    </source>
</evidence>
<dbReference type="InterPro" id="IPR015854">
    <property type="entry name" value="ABC_transpr_LolD-like"/>
</dbReference>
<dbReference type="EMBL" id="JACXZS010000004">
    <property type="protein sequence ID" value="MBD3941668.1"/>
    <property type="molecule type" value="Genomic_DNA"/>
</dbReference>
<protein>
    <recommendedName>
        <fullName evidence="2 9">Cell division ATP-binding protein FtsE</fullName>
    </recommendedName>
</protein>
<name>A0ABR8NNX8_9MICO</name>
<comment type="function">
    <text evidence="9">Part of the ABC transporter FtsEX involved in cellular division.</text>
</comment>
<evidence type="ECO:0000256" key="8">
    <source>
        <dbReference type="ARBA" id="ARBA00023306"/>
    </source>
</evidence>
<evidence type="ECO:0000259" key="11">
    <source>
        <dbReference type="PROSITE" id="PS50893"/>
    </source>
</evidence>
<evidence type="ECO:0000256" key="4">
    <source>
        <dbReference type="ARBA" id="ARBA00022618"/>
    </source>
</evidence>
<comment type="similarity">
    <text evidence="1 9">Belongs to the ABC transporter superfamily.</text>
</comment>
<feature type="compositionally biased region" description="Low complexity" evidence="10">
    <location>
        <begin position="286"/>
        <end position="316"/>
    </location>
</feature>
<dbReference type="PANTHER" id="PTHR24220:SF470">
    <property type="entry name" value="CELL DIVISION ATP-BINDING PROTEIN FTSE"/>
    <property type="match status" value="1"/>
</dbReference>
<dbReference type="InterPro" id="IPR027417">
    <property type="entry name" value="P-loop_NTPase"/>
</dbReference>
<sequence>MIRFENVTKRYRGTAKPALTDVDFEVLRGEFVFLVGASGSGKSTCLRMILREETPSEGRVVVLGRDLRTLSNRKVPYFRRHVGAVFQDFRLLPTKTVFQNVAFTLQVIGSSRGFIQQAVPEVLALVGLAGKEKRFPHELSGGEQQRVAIARALANRPQILLADEPTGNLDPATSVDIMQLLARINAGGTTVVMATHEAGFVDQMQRRVIELSHGEMVRDERHGGYGDTSSLPSLAPEPERGAAAVAALTAVLGVQREAAIAAAAGLDPTIVPDDEDDAAGAEEPDAAAPTPSVAPASRAPIAPAASAQPTAPAPEARTPEPDAGADEDAADAASTPAKPSTAQPPTIPVELADIDVEELGLADRLGLGRDDADGDEVGPTS</sequence>
<dbReference type="Pfam" id="PF00005">
    <property type="entry name" value="ABC_tran"/>
    <property type="match status" value="1"/>
</dbReference>
<feature type="compositionally biased region" description="Low complexity" evidence="10">
    <location>
        <begin position="331"/>
        <end position="344"/>
    </location>
</feature>
<dbReference type="SUPFAM" id="SSF52540">
    <property type="entry name" value="P-loop containing nucleoside triphosphate hydrolases"/>
    <property type="match status" value="1"/>
</dbReference>
<reference evidence="12 13" key="1">
    <citation type="submission" date="2020-09" db="EMBL/GenBank/DDBJ databases">
        <title>Isolation and identification of active actinomycetes.</title>
        <authorList>
            <person name="Li X."/>
        </authorList>
    </citation>
    <scope>NUCLEOTIDE SEQUENCE [LARGE SCALE GENOMIC DNA]</scope>
    <source>
        <strain evidence="12 13">NEAU-LLC</strain>
    </source>
</reference>
<dbReference type="PROSITE" id="PS50893">
    <property type="entry name" value="ABC_TRANSPORTER_2"/>
    <property type="match status" value="1"/>
</dbReference>
<dbReference type="GO" id="GO:0005524">
    <property type="term" value="F:ATP binding"/>
    <property type="evidence" value="ECO:0007669"/>
    <property type="project" value="UniProtKB-KW"/>
</dbReference>
<evidence type="ECO:0000256" key="3">
    <source>
        <dbReference type="ARBA" id="ARBA00022475"/>
    </source>
</evidence>
<dbReference type="NCBIfam" id="TIGR02673">
    <property type="entry name" value="FtsE"/>
    <property type="match status" value="1"/>
</dbReference>
<dbReference type="RefSeq" id="WP_191171282.1">
    <property type="nucleotide sequence ID" value="NZ_JACXZS010000004.1"/>
</dbReference>
<dbReference type="InterPro" id="IPR017871">
    <property type="entry name" value="ABC_transporter-like_CS"/>
</dbReference>
<dbReference type="PANTHER" id="PTHR24220">
    <property type="entry name" value="IMPORT ATP-BINDING PROTEIN"/>
    <property type="match status" value="1"/>
</dbReference>
<keyword evidence="3 9" id="KW-1003">Cell membrane</keyword>
<accession>A0ABR8NNX8</accession>
<evidence type="ECO:0000313" key="13">
    <source>
        <dbReference type="Proteomes" id="UP000598426"/>
    </source>
</evidence>
<feature type="domain" description="ABC transporter" evidence="11">
    <location>
        <begin position="2"/>
        <end position="238"/>
    </location>
</feature>
<evidence type="ECO:0000256" key="6">
    <source>
        <dbReference type="ARBA" id="ARBA00022840"/>
    </source>
</evidence>
<dbReference type="SMART" id="SM00382">
    <property type="entry name" value="AAA"/>
    <property type="match status" value="1"/>
</dbReference>
<evidence type="ECO:0000256" key="10">
    <source>
        <dbReference type="SAM" id="MobiDB-lite"/>
    </source>
</evidence>
<evidence type="ECO:0000256" key="5">
    <source>
        <dbReference type="ARBA" id="ARBA00022741"/>
    </source>
</evidence>
<comment type="subcellular location">
    <subcellularLocation>
        <location evidence="9">Cell membrane</location>
        <topology evidence="9">Peripheral membrane protein</topology>
        <orientation evidence="9">Cytoplasmic side</orientation>
    </subcellularLocation>
</comment>
<evidence type="ECO:0000313" key="12">
    <source>
        <dbReference type="EMBL" id="MBD3941668.1"/>
    </source>
</evidence>
<evidence type="ECO:0000256" key="9">
    <source>
        <dbReference type="RuleBase" id="RU365094"/>
    </source>
</evidence>
<feature type="compositionally biased region" description="Acidic residues" evidence="10">
    <location>
        <begin position="272"/>
        <end position="285"/>
    </location>
</feature>
<keyword evidence="8 9" id="KW-0131">Cell cycle</keyword>
<gene>
    <name evidence="9 12" type="primary">ftsE</name>
    <name evidence="12" type="ORF">IF188_08175</name>
</gene>
<organism evidence="12 13">
    <name type="scientific">Microbacterium helvum</name>
    <dbReference type="NCBI Taxonomy" id="2773713"/>
    <lineage>
        <taxon>Bacteria</taxon>
        <taxon>Bacillati</taxon>
        <taxon>Actinomycetota</taxon>
        <taxon>Actinomycetes</taxon>
        <taxon>Micrococcales</taxon>
        <taxon>Microbacteriaceae</taxon>
        <taxon>Microbacterium</taxon>
    </lineage>
</organism>
<proteinExistence type="inferred from homology"/>